<dbReference type="InterPro" id="IPR032710">
    <property type="entry name" value="NTF2-like_dom_sf"/>
</dbReference>
<organism evidence="3 4">
    <name type="scientific">Paraburkholderia silviterrae</name>
    <dbReference type="NCBI Taxonomy" id="2528715"/>
    <lineage>
        <taxon>Bacteria</taxon>
        <taxon>Pseudomonadati</taxon>
        <taxon>Pseudomonadota</taxon>
        <taxon>Betaproteobacteria</taxon>
        <taxon>Burkholderiales</taxon>
        <taxon>Burkholderiaceae</taxon>
        <taxon>Paraburkholderia</taxon>
    </lineage>
</organism>
<keyword evidence="4" id="KW-1185">Reference proteome</keyword>
<comment type="caution">
    <text evidence="3">The sequence shown here is derived from an EMBL/GenBank/DDBJ whole genome shotgun (WGS) entry which is preliminary data.</text>
</comment>
<evidence type="ECO:0000313" key="4">
    <source>
        <dbReference type="Proteomes" id="UP000295722"/>
    </source>
</evidence>
<accession>A0A4V2ZY97</accession>
<reference evidence="3 4" key="1">
    <citation type="submission" date="2019-03" db="EMBL/GenBank/DDBJ databases">
        <title>Paraburkholderia sp. 4M-K11, isolated from subtropical forest soil.</title>
        <authorList>
            <person name="Gao Z.-H."/>
            <person name="Qiu L.-H."/>
        </authorList>
    </citation>
    <scope>NUCLEOTIDE SEQUENCE [LARGE SCALE GENOMIC DNA]</scope>
    <source>
        <strain evidence="3 4">4M-K11</strain>
    </source>
</reference>
<proteinExistence type="predicted"/>
<evidence type="ECO:0000259" key="2">
    <source>
        <dbReference type="Pfam" id="PF12680"/>
    </source>
</evidence>
<dbReference type="Proteomes" id="UP000295722">
    <property type="component" value="Unassembled WGS sequence"/>
</dbReference>
<dbReference type="EMBL" id="SMRP01000022">
    <property type="protein sequence ID" value="TDG19390.1"/>
    <property type="molecule type" value="Genomic_DNA"/>
</dbReference>
<evidence type="ECO:0000256" key="1">
    <source>
        <dbReference type="SAM" id="MobiDB-lite"/>
    </source>
</evidence>
<dbReference type="InterPro" id="IPR037401">
    <property type="entry name" value="SnoaL-like"/>
</dbReference>
<protein>
    <recommendedName>
        <fullName evidence="2">SnoaL-like domain-containing protein</fullName>
    </recommendedName>
</protein>
<feature type="domain" description="SnoaL-like" evidence="2">
    <location>
        <begin position="15"/>
        <end position="107"/>
    </location>
</feature>
<dbReference type="AlphaFoldDB" id="A0A4V2ZY97"/>
<dbReference type="Gene3D" id="3.10.450.50">
    <property type="match status" value="1"/>
</dbReference>
<sequence>MTKTTPEQNKALVLEAFDTLFNKRDYDAAQRFWSERYIQHSAHIAPGRDGLFDLVRTLPATLRYENQLILAEGDYVIAHGRFSGHGRPAAWIAADVVRFEDGKLAEHWDVLQDEATQAESASGLPMFGDRFPGERTAA</sequence>
<feature type="region of interest" description="Disordered" evidence="1">
    <location>
        <begin position="117"/>
        <end position="138"/>
    </location>
</feature>
<dbReference type="RefSeq" id="WP_133198598.1">
    <property type="nucleotide sequence ID" value="NZ_JBHUCW010000049.1"/>
</dbReference>
<dbReference type="Pfam" id="PF12680">
    <property type="entry name" value="SnoaL_2"/>
    <property type="match status" value="1"/>
</dbReference>
<dbReference type="OrthoDB" id="129343at2"/>
<name>A0A4V2ZY97_9BURK</name>
<gene>
    <name evidence="3" type="ORF">EYW47_30855</name>
</gene>
<dbReference type="SUPFAM" id="SSF54427">
    <property type="entry name" value="NTF2-like"/>
    <property type="match status" value="1"/>
</dbReference>
<evidence type="ECO:0000313" key="3">
    <source>
        <dbReference type="EMBL" id="TDG19390.1"/>
    </source>
</evidence>